<organism evidence="4 5">
    <name type="scientific">Littorina saxatilis</name>
    <dbReference type="NCBI Taxonomy" id="31220"/>
    <lineage>
        <taxon>Eukaryota</taxon>
        <taxon>Metazoa</taxon>
        <taxon>Spiralia</taxon>
        <taxon>Lophotrochozoa</taxon>
        <taxon>Mollusca</taxon>
        <taxon>Gastropoda</taxon>
        <taxon>Caenogastropoda</taxon>
        <taxon>Littorinimorpha</taxon>
        <taxon>Littorinoidea</taxon>
        <taxon>Littorinidae</taxon>
        <taxon>Littorina</taxon>
    </lineage>
</organism>
<dbReference type="Pfam" id="PF05544">
    <property type="entry name" value="Pro_racemase"/>
    <property type="match status" value="1"/>
</dbReference>
<dbReference type="AlphaFoldDB" id="A0AAN9BFW4"/>
<dbReference type="PANTHER" id="PTHR33442:SF1">
    <property type="entry name" value="TRANS-3-HYDROXY-L-PROLINE DEHYDRATASE"/>
    <property type="match status" value="1"/>
</dbReference>
<evidence type="ECO:0000256" key="3">
    <source>
        <dbReference type="ARBA" id="ARBA00013105"/>
    </source>
</evidence>
<protein>
    <recommendedName>
        <fullName evidence="3">trans-L-3-hydroxyproline dehydratase</fullName>
        <ecNumber evidence="3">4.2.1.77</ecNumber>
    </recommendedName>
</protein>
<evidence type="ECO:0000256" key="1">
    <source>
        <dbReference type="ARBA" id="ARBA00001148"/>
    </source>
</evidence>
<dbReference type="EC" id="4.2.1.77" evidence="3"/>
<dbReference type="SUPFAM" id="SSF54506">
    <property type="entry name" value="Diaminopimelate epimerase-like"/>
    <property type="match status" value="1"/>
</dbReference>
<gene>
    <name evidence="4" type="ORF">V1264_018783</name>
</gene>
<evidence type="ECO:0000313" key="5">
    <source>
        <dbReference type="Proteomes" id="UP001374579"/>
    </source>
</evidence>
<sequence length="353" mass="37872">MDSKKSLPSDLKITTTEMHTGGEPLRIIESGYPKPEGVTILDKRAWLRAHADDYRKLLMFEPRGHYDMYGALLVTPDLPEADIGVIFMHNEGYSTMCGHGVIALGRYLVDRGLVAAGNPEARVIIQCPCGPVTAHVTHSNGVTSDVRFTNVPSYVFALDVKVEVPGVGEVAVDISYGGAFYGFVPASRLGVDLKTDSVSKVTDLAFAVTQALKAKVKLHHPDSPDLAFIYGTIVTDGGDHTINSTDGTTTNICVFAEKEVDRSPCGSGVAARVALQYHRGVLPLGQKRQFRSGVTGSEFTARALKTVEVKGAGMEGKDVIAILPEVSGRAFYTGSNTFTVETEDPLVGGFLPR</sequence>
<reference evidence="4 5" key="1">
    <citation type="submission" date="2024-02" db="EMBL/GenBank/DDBJ databases">
        <title>Chromosome-scale genome assembly of the rough periwinkle Littorina saxatilis.</title>
        <authorList>
            <person name="De Jode A."/>
            <person name="Faria R."/>
            <person name="Formenti G."/>
            <person name="Sims Y."/>
            <person name="Smith T.P."/>
            <person name="Tracey A."/>
            <person name="Wood J.M.D."/>
            <person name="Zagrodzka Z.B."/>
            <person name="Johannesson K."/>
            <person name="Butlin R.K."/>
            <person name="Leder E.H."/>
        </authorList>
    </citation>
    <scope>NUCLEOTIDE SEQUENCE [LARGE SCALE GENOMIC DNA]</scope>
    <source>
        <strain evidence="4">Snail1</strain>
        <tissue evidence="4">Muscle</tissue>
    </source>
</reference>
<keyword evidence="5" id="KW-1185">Reference proteome</keyword>
<dbReference type="InterPro" id="IPR008794">
    <property type="entry name" value="Pro_racemase_fam"/>
</dbReference>
<dbReference type="SFLD" id="SFLDS00028">
    <property type="entry name" value="Proline_Racemase"/>
    <property type="match status" value="1"/>
</dbReference>
<dbReference type="Gene3D" id="3.10.310.10">
    <property type="entry name" value="Diaminopimelate Epimerase, Chain A, domain 1"/>
    <property type="match status" value="2"/>
</dbReference>
<dbReference type="GO" id="GO:0050346">
    <property type="term" value="F:trans-L-3-hydroxyproline dehydratase activity"/>
    <property type="evidence" value="ECO:0007669"/>
    <property type="project" value="UniProtKB-EC"/>
</dbReference>
<accession>A0AAN9BFW4</accession>
<proteinExistence type="inferred from homology"/>
<name>A0AAN9BFW4_9CAEN</name>
<dbReference type="FunFam" id="3.10.310.10:FF:000003">
    <property type="entry name" value="Proline racemase"/>
    <property type="match status" value="1"/>
</dbReference>
<comment type="caution">
    <text evidence="4">The sequence shown here is derived from an EMBL/GenBank/DDBJ whole genome shotgun (WGS) entry which is preliminary data.</text>
</comment>
<dbReference type="EMBL" id="JBAMIC010000008">
    <property type="protein sequence ID" value="KAK7104004.1"/>
    <property type="molecule type" value="Genomic_DNA"/>
</dbReference>
<dbReference type="PIRSF" id="PIRSF029792">
    <property type="entry name" value="Pro_racemase"/>
    <property type="match status" value="1"/>
</dbReference>
<dbReference type="Proteomes" id="UP001374579">
    <property type="component" value="Unassembled WGS sequence"/>
</dbReference>
<evidence type="ECO:0000256" key="2">
    <source>
        <dbReference type="ARBA" id="ARBA00007529"/>
    </source>
</evidence>
<comment type="similarity">
    <text evidence="2">Belongs to the proline racemase family.</text>
</comment>
<dbReference type="PANTHER" id="PTHR33442">
    <property type="entry name" value="TRANS-3-HYDROXY-L-PROLINE DEHYDRATASE"/>
    <property type="match status" value="1"/>
</dbReference>
<comment type="catalytic activity">
    <reaction evidence="1">
        <text>trans-3-hydroxy-L-proline = 1-pyrroline-2-carboxylate + H2O</text>
        <dbReference type="Rhea" id="RHEA:10320"/>
        <dbReference type="ChEBI" id="CHEBI:15377"/>
        <dbReference type="ChEBI" id="CHEBI:39785"/>
        <dbReference type="ChEBI" id="CHEBI:57938"/>
        <dbReference type="EC" id="4.2.1.77"/>
    </reaction>
</comment>
<evidence type="ECO:0000313" key="4">
    <source>
        <dbReference type="EMBL" id="KAK7104004.1"/>
    </source>
</evidence>